<dbReference type="FunFam" id="2.30.180.10:FF:000006">
    <property type="entry name" value="Fasciclin-like arabinogalactan protein 11"/>
    <property type="match status" value="1"/>
</dbReference>
<dbReference type="SMART" id="SM00554">
    <property type="entry name" value="FAS1"/>
    <property type="match status" value="1"/>
</dbReference>
<dbReference type="Gene3D" id="2.30.180.10">
    <property type="entry name" value="FAS1 domain"/>
    <property type="match status" value="1"/>
</dbReference>
<keyword evidence="7" id="KW-0472">Membrane</keyword>
<keyword evidence="4" id="KW-0336">GPI-anchor</keyword>
<dbReference type="OrthoDB" id="286301at2759"/>
<keyword evidence="14" id="KW-1185">Reference proteome</keyword>
<reference evidence="13" key="1">
    <citation type="submission" date="2020-10" db="EMBL/GenBank/DDBJ databases">
        <authorList>
            <person name="Han B."/>
            <person name="Lu T."/>
            <person name="Zhao Q."/>
            <person name="Huang X."/>
            <person name="Zhao Y."/>
        </authorList>
    </citation>
    <scope>NUCLEOTIDE SEQUENCE</scope>
</reference>
<proteinExistence type="inferred from homology"/>
<dbReference type="EMBL" id="CAJGYO010000016">
    <property type="protein sequence ID" value="CAD6271210.1"/>
    <property type="molecule type" value="Genomic_DNA"/>
</dbReference>
<feature type="signal peptide" evidence="11">
    <location>
        <begin position="1"/>
        <end position="29"/>
    </location>
</feature>
<evidence type="ECO:0000256" key="7">
    <source>
        <dbReference type="ARBA" id="ARBA00023136"/>
    </source>
</evidence>
<protein>
    <recommendedName>
        <fullName evidence="12">FAS1 domain-containing protein</fullName>
    </recommendedName>
</protein>
<feature type="chain" id="PRO_5032689564" description="FAS1 domain-containing protein" evidence="11">
    <location>
        <begin position="30"/>
        <end position="255"/>
    </location>
</feature>
<evidence type="ECO:0000256" key="11">
    <source>
        <dbReference type="SAM" id="SignalP"/>
    </source>
</evidence>
<accession>A0A811RMK6</accession>
<name>A0A811RMK6_9POAL</name>
<dbReference type="GO" id="GO:0009834">
    <property type="term" value="P:plant-type secondary cell wall biogenesis"/>
    <property type="evidence" value="ECO:0007669"/>
    <property type="project" value="UniProtKB-ARBA"/>
</dbReference>
<evidence type="ECO:0000313" key="14">
    <source>
        <dbReference type="Proteomes" id="UP000604825"/>
    </source>
</evidence>
<feature type="compositionally biased region" description="Low complexity" evidence="10">
    <location>
        <begin position="209"/>
        <end position="229"/>
    </location>
</feature>
<dbReference type="GO" id="GO:0005886">
    <property type="term" value="C:plasma membrane"/>
    <property type="evidence" value="ECO:0007669"/>
    <property type="project" value="UniProtKB-SubCell"/>
</dbReference>
<evidence type="ECO:0000256" key="2">
    <source>
        <dbReference type="ARBA" id="ARBA00007843"/>
    </source>
</evidence>
<comment type="similarity">
    <text evidence="2">Belongs to the fasciclin-like AGP family.</text>
</comment>
<keyword evidence="4" id="KW-0449">Lipoprotein</keyword>
<sequence length="255" mass="25870">MAAAARTTSLLAAALAAFLALTAVPAVLCQAPGPAAPKGPPNVTAILEKGGQYTTFIRLMKSTQQDTQLNSQLNNSFGSGYTVFAPTDNAFASLKPGTLNKLSQQEQVSLVQFHVLPEFYSLDSFETASNPVRTQASGSNGPYTLNITADSNSQVNVSTGVVATRLGTALRATQPLAVYSVDTVLLPNELFGVKPPVSAPPAPSKKPAKGGSIAEAPAGGSADSAPSGAAARGARVTGWSSLASLLLGAAACTLL</sequence>
<feature type="domain" description="FAS1" evidence="12">
    <location>
        <begin position="40"/>
        <end position="185"/>
    </location>
</feature>
<dbReference type="InterPro" id="IPR045003">
    <property type="entry name" value="FLA_A"/>
</dbReference>
<keyword evidence="3" id="KW-1003">Cell membrane</keyword>
<evidence type="ECO:0000256" key="5">
    <source>
        <dbReference type="ARBA" id="ARBA00022729"/>
    </source>
</evidence>
<evidence type="ECO:0000259" key="12">
    <source>
        <dbReference type="PROSITE" id="PS50213"/>
    </source>
</evidence>
<dbReference type="Pfam" id="PF02469">
    <property type="entry name" value="Fasciclin"/>
    <property type="match status" value="1"/>
</dbReference>
<organism evidence="13 14">
    <name type="scientific">Miscanthus lutarioriparius</name>
    <dbReference type="NCBI Taxonomy" id="422564"/>
    <lineage>
        <taxon>Eukaryota</taxon>
        <taxon>Viridiplantae</taxon>
        <taxon>Streptophyta</taxon>
        <taxon>Embryophyta</taxon>
        <taxon>Tracheophyta</taxon>
        <taxon>Spermatophyta</taxon>
        <taxon>Magnoliopsida</taxon>
        <taxon>Liliopsida</taxon>
        <taxon>Poales</taxon>
        <taxon>Poaceae</taxon>
        <taxon>PACMAD clade</taxon>
        <taxon>Panicoideae</taxon>
        <taxon>Andropogonodae</taxon>
        <taxon>Andropogoneae</taxon>
        <taxon>Saccharinae</taxon>
        <taxon>Miscanthus</taxon>
    </lineage>
</organism>
<comment type="subcellular location">
    <subcellularLocation>
        <location evidence="1">Cell membrane</location>
        <topology evidence="1">Lipid-anchor</topology>
        <topology evidence="1">GPI-anchor</topology>
    </subcellularLocation>
</comment>
<dbReference type="InterPro" id="IPR036378">
    <property type="entry name" value="FAS1_dom_sf"/>
</dbReference>
<keyword evidence="8" id="KW-0325">Glycoprotein</keyword>
<feature type="region of interest" description="Disordered" evidence="10">
    <location>
        <begin position="195"/>
        <end position="229"/>
    </location>
</feature>
<dbReference type="AlphaFoldDB" id="A0A811RMK6"/>
<dbReference type="Proteomes" id="UP000604825">
    <property type="component" value="Unassembled WGS sequence"/>
</dbReference>
<evidence type="ECO:0000256" key="1">
    <source>
        <dbReference type="ARBA" id="ARBA00004609"/>
    </source>
</evidence>
<evidence type="ECO:0000256" key="3">
    <source>
        <dbReference type="ARBA" id="ARBA00022475"/>
    </source>
</evidence>
<evidence type="ECO:0000313" key="13">
    <source>
        <dbReference type="EMBL" id="CAD6271210.1"/>
    </source>
</evidence>
<evidence type="ECO:0000256" key="6">
    <source>
        <dbReference type="ARBA" id="ARBA00022974"/>
    </source>
</evidence>
<keyword evidence="5 11" id="KW-0732">Signal</keyword>
<evidence type="ECO:0000256" key="8">
    <source>
        <dbReference type="ARBA" id="ARBA00023180"/>
    </source>
</evidence>
<evidence type="ECO:0000256" key="9">
    <source>
        <dbReference type="ARBA" id="ARBA00024686"/>
    </source>
</evidence>
<dbReference type="PANTHER" id="PTHR32077:SF33">
    <property type="entry name" value="OS05G0563550 PROTEIN"/>
    <property type="match status" value="1"/>
</dbReference>
<dbReference type="GO" id="GO:0098552">
    <property type="term" value="C:side of membrane"/>
    <property type="evidence" value="ECO:0007669"/>
    <property type="project" value="UniProtKB-KW"/>
</dbReference>
<keyword evidence="6" id="KW-0654">Proteoglycan</keyword>
<dbReference type="InterPro" id="IPR000782">
    <property type="entry name" value="FAS1_domain"/>
</dbReference>
<comment type="function">
    <text evidence="9">May be a cell surface adhesion protein.</text>
</comment>
<gene>
    <name evidence="13" type="ORF">NCGR_LOCUS54497</name>
</gene>
<dbReference type="PANTHER" id="PTHR32077">
    <property type="entry name" value="FASCICLIN-LIKE ARABINOGALACTAN PROTEIN"/>
    <property type="match status" value="1"/>
</dbReference>
<dbReference type="SUPFAM" id="SSF82153">
    <property type="entry name" value="FAS1 domain"/>
    <property type="match status" value="1"/>
</dbReference>
<evidence type="ECO:0000256" key="4">
    <source>
        <dbReference type="ARBA" id="ARBA00022622"/>
    </source>
</evidence>
<evidence type="ECO:0000256" key="10">
    <source>
        <dbReference type="SAM" id="MobiDB-lite"/>
    </source>
</evidence>
<comment type="caution">
    <text evidence="13">The sequence shown here is derived from an EMBL/GenBank/DDBJ whole genome shotgun (WGS) entry which is preliminary data.</text>
</comment>
<dbReference type="PROSITE" id="PS50213">
    <property type="entry name" value="FAS1"/>
    <property type="match status" value="1"/>
</dbReference>